<dbReference type="Proteomes" id="UP001232245">
    <property type="component" value="Unassembled WGS sequence"/>
</dbReference>
<gene>
    <name evidence="2" type="ORF">J2S02_002069</name>
</gene>
<comment type="caution">
    <text evidence="2">The sequence shown here is derived from an EMBL/GenBank/DDBJ whole genome shotgun (WGS) entry which is preliminary data.</text>
</comment>
<keyword evidence="1" id="KW-0472">Membrane</keyword>
<name>A0ABT9Z374_9BACI</name>
<evidence type="ECO:0000313" key="2">
    <source>
        <dbReference type="EMBL" id="MDQ0225725.1"/>
    </source>
</evidence>
<evidence type="ECO:0000313" key="3">
    <source>
        <dbReference type="Proteomes" id="UP001232245"/>
    </source>
</evidence>
<keyword evidence="3" id="KW-1185">Reference proteome</keyword>
<proteinExistence type="predicted"/>
<feature type="transmembrane region" description="Helical" evidence="1">
    <location>
        <begin position="124"/>
        <end position="144"/>
    </location>
</feature>
<reference evidence="2 3" key="1">
    <citation type="submission" date="2023-07" db="EMBL/GenBank/DDBJ databases">
        <title>Genomic Encyclopedia of Type Strains, Phase IV (KMG-IV): sequencing the most valuable type-strain genomes for metagenomic binning, comparative biology and taxonomic classification.</title>
        <authorList>
            <person name="Goeker M."/>
        </authorList>
    </citation>
    <scope>NUCLEOTIDE SEQUENCE [LARGE SCALE GENOMIC DNA]</scope>
    <source>
        <strain evidence="2 3">DSM 17723</strain>
    </source>
</reference>
<dbReference type="InterPro" id="IPR048147">
    <property type="entry name" value="CBO0543-like"/>
</dbReference>
<feature type="transmembrane region" description="Helical" evidence="1">
    <location>
        <begin position="92"/>
        <end position="112"/>
    </location>
</feature>
<keyword evidence="1" id="KW-1133">Transmembrane helix</keyword>
<keyword evidence="1" id="KW-0812">Transmembrane</keyword>
<sequence>MIFLHFVLVFLLPWIVGICHLYKKDKQVIPLVGPAFSILAFTINEFGFYFGFWEVFPFPEQKTLSALLFNLGVYPVLASYLIYFIKKYKHPVLFVFLMTFVTTLLESIYVYYGMVSYGNGWNSFYTFFSYLVPYGLIYLYHIYLKRIVL</sequence>
<feature type="transmembrane region" description="Helical" evidence="1">
    <location>
        <begin position="29"/>
        <end position="52"/>
    </location>
</feature>
<feature type="transmembrane region" description="Helical" evidence="1">
    <location>
        <begin position="6"/>
        <end position="22"/>
    </location>
</feature>
<feature type="transmembrane region" description="Helical" evidence="1">
    <location>
        <begin position="64"/>
        <end position="85"/>
    </location>
</feature>
<accession>A0ABT9Z374</accession>
<organism evidence="2 3">
    <name type="scientific">Metabacillus niabensis</name>
    <dbReference type="NCBI Taxonomy" id="324854"/>
    <lineage>
        <taxon>Bacteria</taxon>
        <taxon>Bacillati</taxon>
        <taxon>Bacillota</taxon>
        <taxon>Bacilli</taxon>
        <taxon>Bacillales</taxon>
        <taxon>Bacillaceae</taxon>
        <taxon>Metabacillus</taxon>
    </lineage>
</organism>
<evidence type="ECO:0000256" key="1">
    <source>
        <dbReference type="SAM" id="Phobius"/>
    </source>
</evidence>
<dbReference type="EMBL" id="JAUSTZ010000003">
    <property type="protein sequence ID" value="MDQ0225725.1"/>
    <property type="molecule type" value="Genomic_DNA"/>
</dbReference>
<protein>
    <submittedName>
        <fullName evidence="2">Uncharacterized protein</fullName>
    </submittedName>
</protein>
<dbReference type="NCBIfam" id="NF041644">
    <property type="entry name" value="CBO0543_fam"/>
    <property type="match status" value="1"/>
</dbReference>